<gene>
    <name evidence="1" type="ORF">UX80_C0003G0081</name>
</gene>
<proteinExistence type="predicted"/>
<dbReference type="STRING" id="1618358.UX80_C0003G0081"/>
<sequence length="61" mass="6449">MLTDNYSDGIAGVQTGNDFGVTWANGLDGFGDPRFLQEHGLGMARLVTGSLTIEPGCFEQA</sequence>
<protein>
    <submittedName>
        <fullName evidence="1">Uncharacterized protein</fullName>
    </submittedName>
</protein>
<reference evidence="1 2" key="1">
    <citation type="journal article" date="2015" name="Nature">
        <title>rRNA introns, odd ribosomes, and small enigmatic genomes across a large radiation of phyla.</title>
        <authorList>
            <person name="Brown C.T."/>
            <person name="Hug L.A."/>
            <person name="Thomas B.C."/>
            <person name="Sharon I."/>
            <person name="Castelle C.J."/>
            <person name="Singh A."/>
            <person name="Wilkins M.J."/>
            <person name="Williams K.H."/>
            <person name="Banfield J.F."/>
        </authorList>
    </citation>
    <scope>NUCLEOTIDE SEQUENCE [LARGE SCALE GENOMIC DNA]</scope>
</reference>
<evidence type="ECO:0000313" key="1">
    <source>
        <dbReference type="EMBL" id="KKU58426.1"/>
    </source>
</evidence>
<accession>A0A0G1RMQ1</accession>
<dbReference type="EMBL" id="LCNO01000003">
    <property type="protein sequence ID" value="KKU58426.1"/>
    <property type="molecule type" value="Genomic_DNA"/>
</dbReference>
<organism evidence="1 2">
    <name type="scientific">Candidatus Amesbacteria bacterium GW2011_GWA2_47_11b</name>
    <dbReference type="NCBI Taxonomy" id="1618358"/>
    <lineage>
        <taxon>Bacteria</taxon>
        <taxon>Candidatus Amesiibacteriota</taxon>
    </lineage>
</organism>
<evidence type="ECO:0000313" key="2">
    <source>
        <dbReference type="Proteomes" id="UP000034307"/>
    </source>
</evidence>
<dbReference type="AlphaFoldDB" id="A0A0G1RMQ1"/>
<dbReference type="Proteomes" id="UP000034307">
    <property type="component" value="Unassembled WGS sequence"/>
</dbReference>
<comment type="caution">
    <text evidence="1">The sequence shown here is derived from an EMBL/GenBank/DDBJ whole genome shotgun (WGS) entry which is preliminary data.</text>
</comment>
<name>A0A0G1RMQ1_9BACT</name>